<evidence type="ECO:0000313" key="3">
    <source>
        <dbReference type="EMBL" id="MBS3061726.1"/>
    </source>
</evidence>
<evidence type="ECO:0000313" key="4">
    <source>
        <dbReference type="Proteomes" id="UP000675968"/>
    </source>
</evidence>
<evidence type="ECO:0000259" key="2">
    <source>
        <dbReference type="SMART" id="SM00507"/>
    </source>
</evidence>
<reference evidence="3" key="1">
    <citation type="submission" date="2021-03" db="EMBL/GenBank/DDBJ databases">
        <authorList>
            <person name="Jaffe A."/>
        </authorList>
    </citation>
    <scope>NUCLEOTIDE SEQUENCE</scope>
    <source>
        <strain evidence="3">RIFCSPLOWO2_01_FULL_AR10_48_17</strain>
    </source>
</reference>
<dbReference type="SMART" id="SM00507">
    <property type="entry name" value="HNHc"/>
    <property type="match status" value="1"/>
</dbReference>
<organism evidence="3 4">
    <name type="scientific">Candidatus Iainarchaeum sp</name>
    <dbReference type="NCBI Taxonomy" id="3101447"/>
    <lineage>
        <taxon>Archaea</taxon>
        <taxon>Candidatus Iainarchaeota</taxon>
        <taxon>Candidatus Iainarchaeia</taxon>
        <taxon>Candidatus Iainarchaeales</taxon>
        <taxon>Candidatus Iainarchaeaceae</taxon>
        <taxon>Candidatus Iainarchaeum</taxon>
    </lineage>
</organism>
<feature type="region of interest" description="Disordered" evidence="1">
    <location>
        <begin position="1"/>
        <end position="36"/>
    </location>
</feature>
<feature type="compositionally biased region" description="Polar residues" evidence="1">
    <location>
        <begin position="1"/>
        <end position="11"/>
    </location>
</feature>
<feature type="domain" description="HNH nuclease" evidence="2">
    <location>
        <begin position="91"/>
        <end position="154"/>
    </location>
</feature>
<comment type="caution">
    <text evidence="3">The sequence shown here is derived from an EMBL/GenBank/DDBJ whole genome shotgun (WGS) entry which is preliminary data.</text>
</comment>
<feature type="compositionally biased region" description="Polar residues" evidence="1">
    <location>
        <begin position="20"/>
        <end position="32"/>
    </location>
</feature>
<dbReference type="AlphaFoldDB" id="A0A8T4LFR1"/>
<gene>
    <name evidence="3" type="ORF">J4215_04040</name>
</gene>
<name>A0A8T4LFR1_9ARCH</name>
<dbReference type="InterPro" id="IPR003615">
    <property type="entry name" value="HNH_nuc"/>
</dbReference>
<dbReference type="EMBL" id="JAGVWC010000010">
    <property type="protein sequence ID" value="MBS3061726.1"/>
    <property type="molecule type" value="Genomic_DNA"/>
</dbReference>
<dbReference type="CDD" id="cd00085">
    <property type="entry name" value="HNHc"/>
    <property type="match status" value="1"/>
</dbReference>
<accession>A0A8T4LFR1</accession>
<reference evidence="3" key="2">
    <citation type="submission" date="2021-05" db="EMBL/GenBank/DDBJ databases">
        <title>Protein family content uncovers lineage relationships and bacterial pathway maintenance mechanisms in DPANN archaea.</title>
        <authorList>
            <person name="Castelle C.J."/>
            <person name="Meheust R."/>
            <person name="Jaffe A.L."/>
            <person name="Seitz K."/>
            <person name="Gong X."/>
            <person name="Baker B.J."/>
            <person name="Banfield J.F."/>
        </authorList>
    </citation>
    <scope>NUCLEOTIDE SEQUENCE</scope>
    <source>
        <strain evidence="3">RIFCSPLOWO2_01_FULL_AR10_48_17</strain>
    </source>
</reference>
<protein>
    <recommendedName>
        <fullName evidence="2">HNH nuclease domain-containing protein</fullName>
    </recommendedName>
</protein>
<proteinExistence type="predicted"/>
<dbReference type="Proteomes" id="UP000675968">
    <property type="component" value="Unassembled WGS sequence"/>
</dbReference>
<evidence type="ECO:0000256" key="1">
    <source>
        <dbReference type="SAM" id="MobiDB-lite"/>
    </source>
</evidence>
<sequence length="174" mass="20368">MVSIRTSSKGTTGAREESETQPANTKTRTNNPIPFESLHNKSKHAIINYSKTDHRQSRAPAKQLIFSEYGLSMWKEKQKFVDYVRERRRRYKRQLLELKGGKCEKCGYSNCEAALEFHHIDEKEDRISRLYNRGWKRLVGEIDKTILLCANCHREQHAKEQDIGKKAVYPIETQ</sequence>